<keyword evidence="4" id="KW-1185">Reference proteome</keyword>
<protein>
    <submittedName>
        <fullName evidence="3">DnaJ domain protein</fullName>
    </submittedName>
</protein>
<feature type="domain" description="J" evidence="2">
    <location>
        <begin position="8"/>
        <end position="85"/>
    </location>
</feature>
<dbReference type="SUPFAM" id="SSF46565">
    <property type="entry name" value="Chaperone J-domain"/>
    <property type="match status" value="1"/>
</dbReference>
<dbReference type="RefSeq" id="WP_043142147.1">
    <property type="nucleotide sequence ID" value="NZ_JSUQ01000010.1"/>
</dbReference>
<dbReference type="STRING" id="561184.SAMN05216376_108196"/>
<dbReference type="Gene3D" id="1.10.287.110">
    <property type="entry name" value="DnaJ domain"/>
    <property type="match status" value="1"/>
</dbReference>
<dbReference type="SMART" id="SM00271">
    <property type="entry name" value="DnaJ"/>
    <property type="match status" value="1"/>
</dbReference>
<evidence type="ECO:0000256" key="1">
    <source>
        <dbReference type="SAM" id="MobiDB-lite"/>
    </source>
</evidence>
<feature type="compositionally biased region" description="Basic and acidic residues" evidence="1">
    <location>
        <begin position="72"/>
        <end position="86"/>
    </location>
</feature>
<comment type="caution">
    <text evidence="3">The sequence shown here is derived from an EMBL/GenBank/DDBJ whole genome shotgun (WGS) entry which is preliminary data.</text>
</comment>
<dbReference type="Pfam" id="PF00226">
    <property type="entry name" value="DnaJ"/>
    <property type="match status" value="1"/>
</dbReference>
<dbReference type="InterPro" id="IPR036869">
    <property type="entry name" value="J_dom_sf"/>
</dbReference>
<dbReference type="CDD" id="cd06257">
    <property type="entry name" value="DnaJ"/>
    <property type="match status" value="1"/>
</dbReference>
<dbReference type="AlphaFoldDB" id="A0A0B3S0X4"/>
<evidence type="ECO:0000259" key="2">
    <source>
        <dbReference type="PROSITE" id="PS50076"/>
    </source>
</evidence>
<dbReference type="InterPro" id="IPR001623">
    <property type="entry name" value="DnaJ_domain"/>
</dbReference>
<evidence type="ECO:0000313" key="3">
    <source>
        <dbReference type="EMBL" id="KHQ52618.1"/>
    </source>
</evidence>
<dbReference type="Proteomes" id="UP000030960">
    <property type="component" value="Unassembled WGS sequence"/>
</dbReference>
<evidence type="ECO:0000313" key="4">
    <source>
        <dbReference type="Proteomes" id="UP000030960"/>
    </source>
</evidence>
<name>A0A0B3S0X4_9RHOB</name>
<accession>A0A0B3S0X4</accession>
<reference evidence="3 4" key="1">
    <citation type="submission" date="2014-10" db="EMBL/GenBank/DDBJ databases">
        <title>Genome sequence of Ponticoccus sp. strain UMTAT08 isolated from clonal culture of toxic dinoflagellate Alexandrium tamiyavanichii.</title>
        <authorList>
            <person name="Gan H.Y."/>
            <person name="Muhd D.-D."/>
            <person name="Mohd Noor M.E."/>
            <person name="Yeong Y.S."/>
            <person name="Usup G."/>
        </authorList>
    </citation>
    <scope>NUCLEOTIDE SEQUENCE [LARGE SCALE GENOMIC DNA]</scope>
    <source>
        <strain evidence="3 4">UMTAT08</strain>
    </source>
</reference>
<proteinExistence type="predicted"/>
<gene>
    <name evidence="3" type="ORF">OA50_02651</name>
</gene>
<feature type="region of interest" description="Disordered" evidence="1">
    <location>
        <begin position="72"/>
        <end position="135"/>
    </location>
</feature>
<organism evidence="3 4">
    <name type="scientific">Mameliella alba</name>
    <dbReference type="NCBI Taxonomy" id="561184"/>
    <lineage>
        <taxon>Bacteria</taxon>
        <taxon>Pseudomonadati</taxon>
        <taxon>Pseudomonadota</taxon>
        <taxon>Alphaproteobacteria</taxon>
        <taxon>Rhodobacterales</taxon>
        <taxon>Roseobacteraceae</taxon>
        <taxon>Mameliella</taxon>
    </lineage>
</organism>
<dbReference type="PROSITE" id="PS50076">
    <property type="entry name" value="DNAJ_2"/>
    <property type="match status" value="1"/>
</dbReference>
<dbReference type="EMBL" id="JSUQ01000010">
    <property type="protein sequence ID" value="KHQ52618.1"/>
    <property type="molecule type" value="Genomic_DNA"/>
</dbReference>
<dbReference type="OrthoDB" id="9786294at2"/>
<sequence length="171" mass="19527">MTRTAPMSAYKTLGVTPEDDFATIRRAWIRLVKANHPDVTGGDLEEGTRKLAELNNAYDALRWHNPEKLRIMKEREARERRDDKGWRARRRKAQTQGPHGDSAQAGQPSQAPREAAPQAAAQPRQEPPQYERRETLWASFVSAQAKERFRAGQRLCTAASQVDPRKMLRRA</sequence>
<feature type="compositionally biased region" description="Low complexity" evidence="1">
    <location>
        <begin position="107"/>
        <end position="128"/>
    </location>
</feature>